<accession>A0A2K2FWR8</accession>
<sequence length="124" mass="13399">MPASLVGKRILVVEDEYFIAADLRNGLVEQAVTVIGPTGDLATALEMLSGEKPDAAVLDINLNDQLSWPLAIELQRRAIPFLFVTGYDSWYLPEAFRDVPQLAKPFSMAVLIGTLSGLVGVPDA</sequence>
<dbReference type="SMART" id="SM00448">
    <property type="entry name" value="REC"/>
    <property type="match status" value="1"/>
</dbReference>
<proteinExistence type="predicted"/>
<organism evidence="3 4">
    <name type="scientific">Novosphingobium guangzhouense</name>
    <dbReference type="NCBI Taxonomy" id="1850347"/>
    <lineage>
        <taxon>Bacteria</taxon>
        <taxon>Pseudomonadati</taxon>
        <taxon>Pseudomonadota</taxon>
        <taxon>Alphaproteobacteria</taxon>
        <taxon>Sphingomonadales</taxon>
        <taxon>Sphingomonadaceae</taxon>
        <taxon>Novosphingobium</taxon>
    </lineage>
</organism>
<evidence type="ECO:0000256" key="1">
    <source>
        <dbReference type="PROSITE-ProRule" id="PRU00169"/>
    </source>
</evidence>
<dbReference type="AlphaFoldDB" id="A0A2K2FWR8"/>
<dbReference type="PROSITE" id="PS50110">
    <property type="entry name" value="RESPONSE_REGULATORY"/>
    <property type="match status" value="1"/>
</dbReference>
<keyword evidence="4" id="KW-1185">Reference proteome</keyword>
<dbReference type="EMBL" id="LYMM01000055">
    <property type="protein sequence ID" value="PNU03210.1"/>
    <property type="molecule type" value="Genomic_DNA"/>
</dbReference>
<feature type="modified residue" description="4-aspartylphosphate" evidence="1">
    <location>
        <position position="59"/>
    </location>
</feature>
<dbReference type="InterPro" id="IPR001789">
    <property type="entry name" value="Sig_transdc_resp-reg_receiver"/>
</dbReference>
<protein>
    <recommendedName>
        <fullName evidence="2">Response regulatory domain-containing protein</fullName>
    </recommendedName>
</protein>
<evidence type="ECO:0000259" key="2">
    <source>
        <dbReference type="PROSITE" id="PS50110"/>
    </source>
</evidence>
<evidence type="ECO:0000313" key="4">
    <source>
        <dbReference type="Proteomes" id="UP000236327"/>
    </source>
</evidence>
<dbReference type="GO" id="GO:0000160">
    <property type="term" value="P:phosphorelay signal transduction system"/>
    <property type="evidence" value="ECO:0007669"/>
    <property type="project" value="InterPro"/>
</dbReference>
<dbReference type="Gene3D" id="3.40.50.2300">
    <property type="match status" value="1"/>
</dbReference>
<dbReference type="InterPro" id="IPR011006">
    <property type="entry name" value="CheY-like_superfamily"/>
</dbReference>
<dbReference type="SUPFAM" id="SSF52172">
    <property type="entry name" value="CheY-like"/>
    <property type="match status" value="1"/>
</dbReference>
<comment type="caution">
    <text evidence="3">The sequence shown here is derived from an EMBL/GenBank/DDBJ whole genome shotgun (WGS) entry which is preliminary data.</text>
</comment>
<dbReference type="Proteomes" id="UP000236327">
    <property type="component" value="Unassembled WGS sequence"/>
</dbReference>
<name>A0A2K2FWR8_9SPHN</name>
<gene>
    <name evidence="3" type="ORF">A8V01_24420</name>
</gene>
<keyword evidence="1" id="KW-0597">Phosphoprotein</keyword>
<feature type="domain" description="Response regulatory" evidence="2">
    <location>
        <begin position="9"/>
        <end position="119"/>
    </location>
</feature>
<dbReference type="Pfam" id="PF00072">
    <property type="entry name" value="Response_reg"/>
    <property type="match status" value="1"/>
</dbReference>
<reference evidence="3 4" key="1">
    <citation type="submission" date="2016-05" db="EMBL/GenBank/DDBJ databases">
        <title>Complete genome sequence of Novosphingobium guangzhouense SA925(T).</title>
        <authorList>
            <person name="Sha S."/>
        </authorList>
    </citation>
    <scope>NUCLEOTIDE SEQUENCE [LARGE SCALE GENOMIC DNA]</scope>
    <source>
        <strain evidence="3 4">SA925</strain>
    </source>
</reference>
<dbReference type="RefSeq" id="WP_103098007.1">
    <property type="nucleotide sequence ID" value="NZ_LYMM01000055.1"/>
</dbReference>
<dbReference type="OrthoDB" id="582170at2"/>
<evidence type="ECO:0000313" key="3">
    <source>
        <dbReference type="EMBL" id="PNU03210.1"/>
    </source>
</evidence>